<proteinExistence type="predicted"/>
<gene>
    <name evidence="2" type="ORF">CT157_01785</name>
</gene>
<evidence type="ECO:0000313" key="2">
    <source>
        <dbReference type="EMBL" id="AZV24784.1"/>
    </source>
</evidence>
<accession>A0A3T0JMW4</accession>
<feature type="signal peptide" evidence="1">
    <location>
        <begin position="1"/>
        <end position="20"/>
    </location>
</feature>
<evidence type="ECO:0000256" key="1">
    <source>
        <dbReference type="SAM" id="SignalP"/>
    </source>
</evidence>
<sequence>MKWLRAIALMAGLACSTAGAAEFYEDKPLAHPLIQGLQESSMTLAFIKETNGVKGYYCRCDTPGERPQLLDEFGQANIESVFLMSLDSEDPTRFVLFRQNDRYKIYAYKYNANDHLYSRVTRLQPALDRITEGRKHLDALTIKKSLSQITPLNYSLFLEESGIPEFDQLDFSQGKLVSFYGQYYDPLSDPTPDDEPYFFKKTYQEKNGRFLTVTFWRWLDETLVEGKRTLYNYRVRRIAWETEPTKFTGSEDGQSVSYDSGSLSAQGAYKQGVRTGPWSSSKDEKYSESGNFVEGKREGQWTLYQDGQTLEGEFHNDLREGRWQLLNHDDMEWVATGFQTYAHGQLNGLSELTVRGTTERGEYRDDKRQGLWVTRLDNGHTLNVNFVDDVKEGELREVDTKGVPVLIEYYKAGVLSGARENAVAPGAAQ</sequence>
<dbReference type="Proteomes" id="UP000282760">
    <property type="component" value="Chromosome"/>
</dbReference>
<dbReference type="AlphaFoldDB" id="A0A3T0JMW4"/>
<reference evidence="2 3" key="1">
    <citation type="submission" date="2017-11" db="EMBL/GenBank/DDBJ databases">
        <title>Effect of PGPRs.</title>
        <authorList>
            <person name="Oliva R."/>
            <person name="Nong J."/>
            <person name="Roman V."/>
        </authorList>
    </citation>
    <scope>NUCLEOTIDE SEQUENCE [LARGE SCALE GENOMIC DNA]</scope>
    <source>
        <strain evidence="2">Inb918</strain>
    </source>
</reference>
<evidence type="ECO:0008006" key="4">
    <source>
        <dbReference type="Google" id="ProtNLM"/>
    </source>
</evidence>
<evidence type="ECO:0000313" key="3">
    <source>
        <dbReference type="Proteomes" id="UP000282760"/>
    </source>
</evidence>
<feature type="chain" id="PRO_5019467710" description="MORN repeat variant" evidence="1">
    <location>
        <begin position="21"/>
        <end position="429"/>
    </location>
</feature>
<dbReference type="Gene3D" id="2.20.110.10">
    <property type="entry name" value="Histone H3 K4-specific methyltransferase SET7/9 N-terminal domain"/>
    <property type="match status" value="2"/>
</dbReference>
<protein>
    <recommendedName>
        <fullName evidence="4">MORN repeat variant</fullName>
    </recommendedName>
</protein>
<dbReference type="SUPFAM" id="SSF82185">
    <property type="entry name" value="Histone H3 K4-specific methyltransferase SET7/9 N-terminal domain"/>
    <property type="match status" value="2"/>
</dbReference>
<keyword evidence="1" id="KW-0732">Signal</keyword>
<organism evidence="2 3">
    <name type="scientific">Pseudomonas syringae</name>
    <dbReference type="NCBI Taxonomy" id="317"/>
    <lineage>
        <taxon>Bacteria</taxon>
        <taxon>Pseudomonadati</taxon>
        <taxon>Pseudomonadota</taxon>
        <taxon>Gammaproteobacteria</taxon>
        <taxon>Pseudomonadales</taxon>
        <taxon>Pseudomonadaceae</taxon>
        <taxon>Pseudomonas</taxon>
    </lineage>
</organism>
<dbReference type="EMBL" id="CP024646">
    <property type="protein sequence ID" value="AZV24784.1"/>
    <property type="molecule type" value="Genomic_DNA"/>
</dbReference>
<name>A0A3T0JMW4_PSESX</name>